<dbReference type="Proteomes" id="UP000652761">
    <property type="component" value="Unassembled WGS sequence"/>
</dbReference>
<proteinExistence type="predicted"/>
<evidence type="ECO:0000313" key="1">
    <source>
        <dbReference type="EMBL" id="MQM16193.1"/>
    </source>
</evidence>
<protein>
    <submittedName>
        <fullName evidence="1">Uncharacterized protein</fullName>
    </submittedName>
</protein>
<dbReference type="AlphaFoldDB" id="A0A843XA60"/>
<accession>A0A843XA60</accession>
<gene>
    <name evidence="1" type="ORF">Taro_049145</name>
</gene>
<dbReference type="EMBL" id="NMUH01006886">
    <property type="protein sequence ID" value="MQM16193.1"/>
    <property type="molecule type" value="Genomic_DNA"/>
</dbReference>
<name>A0A843XA60_COLES</name>
<sequence length="108" mass="12011">MRVRQGASSGTIRRTLRTLASTPTLIKAQVQYHAMDSVLTGDRLPSLFSGGPFGSGPNRIIPPHLAPSIHLLYLHDIRNTRVYSLWEASAHIHAPRKKVFACFCVTLY</sequence>
<comment type="caution">
    <text evidence="1">The sequence shown here is derived from an EMBL/GenBank/DDBJ whole genome shotgun (WGS) entry which is preliminary data.</text>
</comment>
<reference evidence="1" key="1">
    <citation type="submission" date="2017-07" db="EMBL/GenBank/DDBJ databases">
        <title>Taro Niue Genome Assembly and Annotation.</title>
        <authorList>
            <person name="Atibalentja N."/>
            <person name="Keating K."/>
            <person name="Fields C.J."/>
        </authorList>
    </citation>
    <scope>NUCLEOTIDE SEQUENCE</scope>
    <source>
        <strain evidence="1">Niue_2</strain>
        <tissue evidence="1">Leaf</tissue>
    </source>
</reference>
<organism evidence="1 2">
    <name type="scientific">Colocasia esculenta</name>
    <name type="common">Wild taro</name>
    <name type="synonym">Arum esculentum</name>
    <dbReference type="NCBI Taxonomy" id="4460"/>
    <lineage>
        <taxon>Eukaryota</taxon>
        <taxon>Viridiplantae</taxon>
        <taxon>Streptophyta</taxon>
        <taxon>Embryophyta</taxon>
        <taxon>Tracheophyta</taxon>
        <taxon>Spermatophyta</taxon>
        <taxon>Magnoliopsida</taxon>
        <taxon>Liliopsida</taxon>
        <taxon>Araceae</taxon>
        <taxon>Aroideae</taxon>
        <taxon>Colocasieae</taxon>
        <taxon>Colocasia</taxon>
    </lineage>
</organism>
<keyword evidence="2" id="KW-1185">Reference proteome</keyword>
<evidence type="ECO:0000313" key="2">
    <source>
        <dbReference type="Proteomes" id="UP000652761"/>
    </source>
</evidence>